<evidence type="ECO:0000313" key="10">
    <source>
        <dbReference type="Proteomes" id="UP000502699"/>
    </source>
</evidence>
<name>A0A6G7VFM0_9GAMM</name>
<dbReference type="GO" id="GO:0030632">
    <property type="term" value="P:D-alanine biosynthetic process"/>
    <property type="evidence" value="ECO:0007669"/>
    <property type="project" value="UniProtKB-UniRule"/>
</dbReference>
<protein>
    <recommendedName>
        <fullName evidence="5">Alanine racemase</fullName>
        <ecNumber evidence="5">5.1.1.1</ecNumber>
    </recommendedName>
</protein>
<sequence>MPYRPLRARIHLAAIRHNYRLAKQAASTAKALAVIKANAYGHGAVAVARALAPEADGFAVSCLEEALELRDSGIEAPILLLEGVFAPDELPLTARLDLTVVIHNRLQLAWVLGARPDRPLGCWIKLDTGMHRLGFAPEELPEVMASLEDCPHVRLQAAMTHFARADEPEHPYTAKQIAAFERALAGKRIASSLANSAALLSEPRAHGDWTRPGIMLYGASPFADPTRPLLGDLRLRPAMTLESALIAIKELAPGEPVGYGGRFVCTRPTRLGIAALGYADGYPRHAPDGTPIAVAGQLTRLIGRVSMDLLTLDLTDIAAQPGDRVELWGEQVSVGAVAAASGTIAYELLTGIGRRVPLIHE</sequence>
<dbReference type="GO" id="GO:0005829">
    <property type="term" value="C:cytosol"/>
    <property type="evidence" value="ECO:0007669"/>
    <property type="project" value="TreeGrafter"/>
</dbReference>
<feature type="active site" description="Proton acceptor; specific for D-alanine" evidence="5">
    <location>
        <position position="36"/>
    </location>
</feature>
<evidence type="ECO:0000256" key="7">
    <source>
        <dbReference type="PIRSR" id="PIRSR600821-52"/>
    </source>
</evidence>
<comment type="catalytic activity">
    <reaction evidence="1 5">
        <text>L-alanine = D-alanine</text>
        <dbReference type="Rhea" id="RHEA:20249"/>
        <dbReference type="ChEBI" id="CHEBI:57416"/>
        <dbReference type="ChEBI" id="CHEBI:57972"/>
        <dbReference type="EC" id="5.1.1.1"/>
    </reaction>
</comment>
<evidence type="ECO:0000256" key="5">
    <source>
        <dbReference type="HAMAP-Rule" id="MF_01201"/>
    </source>
</evidence>
<dbReference type="GO" id="GO:0008784">
    <property type="term" value="F:alanine racemase activity"/>
    <property type="evidence" value="ECO:0007669"/>
    <property type="project" value="UniProtKB-UniRule"/>
</dbReference>
<reference evidence="10" key="1">
    <citation type="submission" date="2020-01" db="EMBL/GenBank/DDBJ databases">
        <title>Caldichromatium gen. nov., sp. nov., a thermophilic purple sulfur bacterium member of the family Chromatiaceae isolated from Nakabusa hot spring, Japan.</title>
        <authorList>
            <person name="Saini M.K."/>
            <person name="Hanada S."/>
            <person name="Tank M."/>
        </authorList>
    </citation>
    <scope>NUCLEOTIDE SEQUENCE [LARGE SCALE GENOMIC DNA]</scope>
    <source>
        <strain evidence="10">No.7</strain>
    </source>
</reference>
<dbReference type="SUPFAM" id="SSF50621">
    <property type="entry name" value="Alanine racemase C-terminal domain-like"/>
    <property type="match status" value="1"/>
</dbReference>
<dbReference type="Proteomes" id="UP000502699">
    <property type="component" value="Chromosome"/>
</dbReference>
<comment type="cofactor">
    <cofactor evidence="2 5 6">
        <name>pyridoxal 5'-phosphate</name>
        <dbReference type="ChEBI" id="CHEBI:597326"/>
    </cofactor>
</comment>
<proteinExistence type="inferred from homology"/>
<comment type="similarity">
    <text evidence="5">Belongs to the alanine racemase family.</text>
</comment>
<dbReference type="PRINTS" id="PR00992">
    <property type="entry name" value="ALARACEMASE"/>
</dbReference>
<dbReference type="Gene3D" id="2.40.37.10">
    <property type="entry name" value="Lyase, Ornithine Decarboxylase, Chain A, domain 1"/>
    <property type="match status" value="1"/>
</dbReference>
<evidence type="ECO:0000256" key="1">
    <source>
        <dbReference type="ARBA" id="ARBA00000316"/>
    </source>
</evidence>
<dbReference type="PROSITE" id="PS00395">
    <property type="entry name" value="ALANINE_RACEMASE"/>
    <property type="match status" value="1"/>
</dbReference>
<evidence type="ECO:0000256" key="6">
    <source>
        <dbReference type="PIRSR" id="PIRSR600821-50"/>
    </source>
</evidence>
<feature type="modified residue" description="N6-(pyridoxal phosphate)lysine" evidence="5 6">
    <location>
        <position position="36"/>
    </location>
</feature>
<dbReference type="InterPro" id="IPR009006">
    <property type="entry name" value="Ala_racemase/Decarboxylase_C"/>
</dbReference>
<dbReference type="NCBIfam" id="TIGR00492">
    <property type="entry name" value="alr"/>
    <property type="match status" value="1"/>
</dbReference>
<dbReference type="UniPathway" id="UPA00042">
    <property type="reaction ID" value="UER00497"/>
</dbReference>
<dbReference type="PANTHER" id="PTHR30511">
    <property type="entry name" value="ALANINE RACEMASE"/>
    <property type="match status" value="1"/>
</dbReference>
<dbReference type="SUPFAM" id="SSF51419">
    <property type="entry name" value="PLP-binding barrel"/>
    <property type="match status" value="1"/>
</dbReference>
<dbReference type="InterPro" id="IPR020622">
    <property type="entry name" value="Ala_racemase_pyridoxalP-BS"/>
</dbReference>
<dbReference type="EC" id="5.1.1.1" evidence="5"/>
<gene>
    <name evidence="9" type="primary">alr</name>
    <name evidence="9" type="ORF">GWK36_12500</name>
</gene>
<evidence type="ECO:0000256" key="2">
    <source>
        <dbReference type="ARBA" id="ARBA00001933"/>
    </source>
</evidence>
<keyword evidence="4 5" id="KW-0413">Isomerase</keyword>
<dbReference type="GO" id="GO:0030170">
    <property type="term" value="F:pyridoxal phosphate binding"/>
    <property type="evidence" value="ECO:0007669"/>
    <property type="project" value="UniProtKB-UniRule"/>
</dbReference>
<feature type="binding site" evidence="5 7">
    <location>
        <position position="132"/>
    </location>
    <ligand>
        <name>substrate</name>
    </ligand>
</feature>
<dbReference type="Pfam" id="PF01168">
    <property type="entry name" value="Ala_racemase_N"/>
    <property type="match status" value="1"/>
</dbReference>
<keyword evidence="10" id="KW-1185">Reference proteome</keyword>
<dbReference type="PANTHER" id="PTHR30511:SF0">
    <property type="entry name" value="ALANINE RACEMASE, CATABOLIC-RELATED"/>
    <property type="match status" value="1"/>
</dbReference>
<comment type="function">
    <text evidence="5">Catalyzes the interconversion of L-alanine and D-alanine. May also act on other amino acids.</text>
</comment>
<evidence type="ECO:0000256" key="3">
    <source>
        <dbReference type="ARBA" id="ARBA00022898"/>
    </source>
</evidence>
<dbReference type="FunFam" id="3.20.20.10:FF:000002">
    <property type="entry name" value="Alanine racemase"/>
    <property type="match status" value="1"/>
</dbReference>
<dbReference type="AlphaFoldDB" id="A0A6G7VFM0"/>
<dbReference type="InterPro" id="IPR029066">
    <property type="entry name" value="PLP-binding_barrel"/>
</dbReference>
<dbReference type="Gene3D" id="3.20.20.10">
    <property type="entry name" value="Alanine racemase"/>
    <property type="match status" value="1"/>
</dbReference>
<evidence type="ECO:0000256" key="4">
    <source>
        <dbReference type="ARBA" id="ARBA00023235"/>
    </source>
</evidence>
<dbReference type="SMART" id="SM01005">
    <property type="entry name" value="Ala_racemase_C"/>
    <property type="match status" value="1"/>
</dbReference>
<accession>A0A6G7VFM0</accession>
<dbReference type="InterPro" id="IPR011079">
    <property type="entry name" value="Ala_racemase_C"/>
</dbReference>
<dbReference type="HAMAP" id="MF_01201">
    <property type="entry name" value="Ala_racemase"/>
    <property type="match status" value="1"/>
</dbReference>
<feature type="binding site" evidence="5 7">
    <location>
        <position position="307"/>
    </location>
    <ligand>
        <name>substrate</name>
    </ligand>
</feature>
<dbReference type="InterPro" id="IPR001608">
    <property type="entry name" value="Ala_racemase_N"/>
</dbReference>
<evidence type="ECO:0000313" key="9">
    <source>
        <dbReference type="EMBL" id="QIK38665.1"/>
    </source>
</evidence>
<dbReference type="RefSeq" id="WP_166271554.1">
    <property type="nucleotide sequence ID" value="NZ_CP048029.1"/>
</dbReference>
<dbReference type="KEGG" id="cjap:GWK36_12500"/>
<feature type="domain" description="Alanine racemase C-terminal" evidence="8">
    <location>
        <begin position="238"/>
        <end position="361"/>
    </location>
</feature>
<feature type="active site" description="Proton acceptor; specific for L-alanine" evidence="5">
    <location>
        <position position="259"/>
    </location>
</feature>
<dbReference type="Pfam" id="PF00842">
    <property type="entry name" value="Ala_racemase_C"/>
    <property type="match status" value="1"/>
</dbReference>
<dbReference type="EMBL" id="CP048029">
    <property type="protein sequence ID" value="QIK38665.1"/>
    <property type="molecule type" value="Genomic_DNA"/>
</dbReference>
<keyword evidence="3 5" id="KW-0663">Pyridoxal phosphate</keyword>
<evidence type="ECO:0000259" key="8">
    <source>
        <dbReference type="SMART" id="SM01005"/>
    </source>
</evidence>
<dbReference type="InterPro" id="IPR000821">
    <property type="entry name" value="Ala_racemase"/>
</dbReference>
<dbReference type="CDD" id="cd06827">
    <property type="entry name" value="PLPDE_III_AR_proteobact"/>
    <property type="match status" value="1"/>
</dbReference>
<comment type="pathway">
    <text evidence="5">Amino-acid biosynthesis; D-alanine biosynthesis; D-alanine from L-alanine: step 1/1.</text>
</comment>
<organism evidence="9 10">
    <name type="scientific">Caldichromatium japonicum</name>
    <dbReference type="NCBI Taxonomy" id="2699430"/>
    <lineage>
        <taxon>Bacteria</taxon>
        <taxon>Pseudomonadati</taxon>
        <taxon>Pseudomonadota</taxon>
        <taxon>Gammaproteobacteria</taxon>
        <taxon>Chromatiales</taxon>
        <taxon>Chromatiaceae</taxon>
        <taxon>Caldichromatium</taxon>
    </lineage>
</organism>